<dbReference type="FunFam" id="2.70.98.10:FF:000001">
    <property type="entry name" value="Glucans biosynthesis protein G"/>
    <property type="match status" value="1"/>
</dbReference>
<dbReference type="GO" id="GO:0051274">
    <property type="term" value="P:beta-glucan biosynthetic process"/>
    <property type="evidence" value="ECO:0007669"/>
    <property type="project" value="TreeGrafter"/>
</dbReference>
<dbReference type="Pfam" id="PF04349">
    <property type="entry name" value="MdoG"/>
    <property type="match status" value="1"/>
</dbReference>
<dbReference type="GO" id="GO:0030288">
    <property type="term" value="C:outer membrane-bounded periplasmic space"/>
    <property type="evidence" value="ECO:0007669"/>
    <property type="project" value="TreeGrafter"/>
</dbReference>
<sequence>MDRRRLLKLGLALAAGAPIALSGSARALANLASSTPSGQPFSAHWLREQARALASKPYQAPNNSLPKSLEALNWDQYQDIRYRPEQALWQNRDSAFQLQFFHLGLYFKEPVHFYEVIDGKAHGLPYQAENFDYGDNDLGHLPDSLGYAGFRLHFHQDFSRDVAAFLGASYFRAVGASRQYGLSARGFAVNTGLPEPEEFPRFRTFWLERPGAGDLSLTVHALLDSPSVTGAYRFVIHPGADLTMDVQATLYPRKPLQRFGLAPLTSMYQTGENDRRMANDWRPEIHDSDGLAIWTGSGERIWRPLINPEHVNVSHFVDNHPRGFGLLQRDRNFDHYQDDGVFYEKRPSLWVTPRGDWGEGAVVLVEIPTQDETFDNIVAFWNPAQAWQPGQGYPIEYRLSWGETVPDQNPELANVAATRTGIGGVIGQPRSYFSQRFAVDFAGGSLAMLDGQAGVKAVVTASRGKVELVSARPLHAINGFRAMFDLIPDDSTDPIDLRLYLRLGPQALSETWLYQYSPPPLEARSP</sequence>
<dbReference type="SUPFAM" id="SSF81296">
    <property type="entry name" value="E set domains"/>
    <property type="match status" value="1"/>
</dbReference>
<evidence type="ECO:0000256" key="3">
    <source>
        <dbReference type="ARBA" id="ARBA00009284"/>
    </source>
</evidence>
<dbReference type="InterPro" id="IPR007444">
    <property type="entry name" value="Glucan_biosyn_MdoG_C"/>
</dbReference>
<feature type="domain" description="Glucan biosynthesis periplasmic MdoG C-terminal" evidence="8">
    <location>
        <begin position="41"/>
        <end position="516"/>
    </location>
</feature>
<dbReference type="Gene3D" id="2.70.98.10">
    <property type="match status" value="1"/>
</dbReference>
<dbReference type="InterPro" id="IPR013783">
    <property type="entry name" value="Ig-like_fold"/>
</dbReference>
<dbReference type="OrthoDB" id="335750at2"/>
<proteinExistence type="inferred from homology"/>
<name>A0A0N8KLE8_9GAMM</name>
<dbReference type="PROSITE" id="PS51318">
    <property type="entry name" value="TAT"/>
    <property type="match status" value="1"/>
</dbReference>
<evidence type="ECO:0000256" key="4">
    <source>
        <dbReference type="ARBA" id="ARBA00015372"/>
    </source>
</evidence>
<evidence type="ECO:0000259" key="8">
    <source>
        <dbReference type="Pfam" id="PF04349"/>
    </source>
</evidence>
<evidence type="ECO:0000256" key="2">
    <source>
        <dbReference type="ARBA" id="ARBA00005001"/>
    </source>
</evidence>
<keyword evidence="5 7" id="KW-0732">Signal</keyword>
<dbReference type="UniPathway" id="UPA00637"/>
<feature type="chain" id="PRO_5006028059" description="Glucans biosynthesis protein D" evidence="7">
    <location>
        <begin position="28"/>
        <end position="526"/>
    </location>
</feature>
<feature type="signal peptide" evidence="7">
    <location>
        <begin position="1"/>
        <end position="27"/>
    </location>
</feature>
<evidence type="ECO:0000256" key="6">
    <source>
        <dbReference type="ARBA" id="ARBA00022764"/>
    </source>
</evidence>
<dbReference type="SUPFAM" id="SSF74650">
    <property type="entry name" value="Galactose mutarotase-like"/>
    <property type="match status" value="1"/>
</dbReference>
<dbReference type="Gene3D" id="2.60.40.10">
    <property type="entry name" value="Immunoglobulins"/>
    <property type="match status" value="1"/>
</dbReference>
<dbReference type="InterPro" id="IPR006311">
    <property type="entry name" value="TAT_signal"/>
</dbReference>
<evidence type="ECO:0000256" key="7">
    <source>
        <dbReference type="SAM" id="SignalP"/>
    </source>
</evidence>
<comment type="similarity">
    <text evidence="3">Belongs to the OpgD/OpgG family.</text>
</comment>
<dbReference type="PIRSF" id="PIRSF006281">
    <property type="entry name" value="MdoG"/>
    <property type="match status" value="1"/>
</dbReference>
<dbReference type="InterPro" id="IPR014756">
    <property type="entry name" value="Ig_E-set"/>
</dbReference>
<evidence type="ECO:0000313" key="9">
    <source>
        <dbReference type="EMBL" id="KPQ30738.1"/>
    </source>
</evidence>
<dbReference type="GO" id="GO:0003824">
    <property type="term" value="F:catalytic activity"/>
    <property type="evidence" value="ECO:0007669"/>
    <property type="project" value="InterPro"/>
</dbReference>
<dbReference type="PANTHER" id="PTHR30504">
    <property type="entry name" value="GLUCANS BIOSYNTHESIS PROTEIN"/>
    <property type="match status" value="1"/>
</dbReference>
<accession>A0A0N8KLE8</accession>
<protein>
    <recommendedName>
        <fullName evidence="4">Glucans biosynthesis protein D</fullName>
    </recommendedName>
</protein>
<dbReference type="STRING" id="1305731.GCA_000934705_02952"/>
<evidence type="ECO:0000256" key="5">
    <source>
        <dbReference type="ARBA" id="ARBA00022729"/>
    </source>
</evidence>
<comment type="pathway">
    <text evidence="2">Glycan metabolism; osmoregulated periplasmic glucan (OPG) biosynthesis.</text>
</comment>
<comment type="caution">
    <text evidence="9">The sequence shown here is derived from an EMBL/GenBank/DDBJ whole genome shotgun (WGS) entry which is preliminary data.</text>
</comment>
<comment type="subcellular location">
    <subcellularLocation>
        <location evidence="1">Periplasm</location>
    </subcellularLocation>
</comment>
<dbReference type="InterPro" id="IPR011013">
    <property type="entry name" value="Gal_mutarotase_sf_dom"/>
</dbReference>
<dbReference type="InterPro" id="IPR014438">
    <property type="entry name" value="Glucan_biosyn_MdoG/MdoD"/>
</dbReference>
<reference evidence="9 10" key="1">
    <citation type="submission" date="2015-09" db="EMBL/GenBank/DDBJ databases">
        <title>Identification and resolution of microdiversity through metagenomic sequencing of parallel consortia.</title>
        <authorList>
            <person name="Nelson W.C."/>
            <person name="Romine M.F."/>
            <person name="Lindemann S.R."/>
        </authorList>
    </citation>
    <scope>NUCLEOTIDE SEQUENCE [LARGE SCALE GENOMIC DNA]</scope>
    <source>
        <strain evidence="9">HL-55</strain>
    </source>
</reference>
<dbReference type="Proteomes" id="UP000050416">
    <property type="component" value="Unassembled WGS sequence"/>
</dbReference>
<dbReference type="EMBL" id="LJZQ01000001">
    <property type="protein sequence ID" value="KPQ30738.1"/>
    <property type="molecule type" value="Genomic_DNA"/>
</dbReference>
<dbReference type="AlphaFoldDB" id="A0A0N8KLE8"/>
<evidence type="ECO:0000256" key="1">
    <source>
        <dbReference type="ARBA" id="ARBA00004418"/>
    </source>
</evidence>
<organism evidence="9 10">
    <name type="scientific">Marinobacter excellens HL-55</name>
    <dbReference type="NCBI Taxonomy" id="1305731"/>
    <lineage>
        <taxon>Bacteria</taxon>
        <taxon>Pseudomonadati</taxon>
        <taxon>Pseudomonadota</taxon>
        <taxon>Gammaproteobacteria</taxon>
        <taxon>Pseudomonadales</taxon>
        <taxon>Marinobacteraceae</taxon>
        <taxon>Marinobacter</taxon>
    </lineage>
</organism>
<dbReference type="GO" id="GO:0030246">
    <property type="term" value="F:carbohydrate binding"/>
    <property type="evidence" value="ECO:0007669"/>
    <property type="project" value="InterPro"/>
</dbReference>
<keyword evidence="6" id="KW-0574">Periplasm</keyword>
<evidence type="ECO:0000313" key="10">
    <source>
        <dbReference type="Proteomes" id="UP000050416"/>
    </source>
</evidence>
<dbReference type="InterPro" id="IPR014718">
    <property type="entry name" value="GH-type_carb-bd"/>
</dbReference>
<dbReference type="PANTHER" id="PTHR30504:SF3">
    <property type="entry name" value="GLUCANS BIOSYNTHESIS PROTEIN D"/>
    <property type="match status" value="1"/>
</dbReference>
<dbReference type="PATRIC" id="fig|1305731.5.peg.1633"/>
<gene>
    <name evidence="9" type="primary">mdoG</name>
    <name evidence="9" type="ORF">HLUCCX14_01295</name>
</gene>